<sequence length="94" mass="9975">MADGLLPTPHSGTPSAGHRDPGTWTLPRVDLGSMARRRRPFRCCRRSPPLWIPLGTASYTLDPAGHHLLYPEGIIGSPPGRPSAIAGCHSVSSA</sequence>
<evidence type="ECO:0000313" key="2">
    <source>
        <dbReference type="EMBL" id="KAF0930966.1"/>
    </source>
</evidence>
<reference evidence="2 3" key="1">
    <citation type="submission" date="2019-11" db="EMBL/GenBank/DDBJ databases">
        <title>Whole genome sequence of Oryza granulata.</title>
        <authorList>
            <person name="Li W."/>
        </authorList>
    </citation>
    <scope>NUCLEOTIDE SEQUENCE [LARGE SCALE GENOMIC DNA]</scope>
    <source>
        <strain evidence="3">cv. Menghai</strain>
        <tissue evidence="2">Leaf</tissue>
    </source>
</reference>
<comment type="caution">
    <text evidence="2">The sequence shown here is derived from an EMBL/GenBank/DDBJ whole genome shotgun (WGS) entry which is preliminary data.</text>
</comment>
<feature type="region of interest" description="Disordered" evidence="1">
    <location>
        <begin position="1"/>
        <end position="27"/>
    </location>
</feature>
<protein>
    <submittedName>
        <fullName evidence="2">Uncharacterized protein</fullName>
    </submittedName>
</protein>
<evidence type="ECO:0000256" key="1">
    <source>
        <dbReference type="SAM" id="MobiDB-lite"/>
    </source>
</evidence>
<dbReference type="EMBL" id="SPHZ02000002">
    <property type="protein sequence ID" value="KAF0930966.1"/>
    <property type="molecule type" value="Genomic_DNA"/>
</dbReference>
<accession>A0A6G1F235</accession>
<keyword evidence="3" id="KW-1185">Reference proteome</keyword>
<gene>
    <name evidence="2" type="ORF">E2562_038374</name>
</gene>
<dbReference type="Proteomes" id="UP000479710">
    <property type="component" value="Unassembled WGS sequence"/>
</dbReference>
<dbReference type="AlphaFoldDB" id="A0A6G1F235"/>
<proteinExistence type="predicted"/>
<name>A0A6G1F235_9ORYZ</name>
<organism evidence="2 3">
    <name type="scientific">Oryza meyeriana var. granulata</name>
    <dbReference type="NCBI Taxonomy" id="110450"/>
    <lineage>
        <taxon>Eukaryota</taxon>
        <taxon>Viridiplantae</taxon>
        <taxon>Streptophyta</taxon>
        <taxon>Embryophyta</taxon>
        <taxon>Tracheophyta</taxon>
        <taxon>Spermatophyta</taxon>
        <taxon>Magnoliopsida</taxon>
        <taxon>Liliopsida</taxon>
        <taxon>Poales</taxon>
        <taxon>Poaceae</taxon>
        <taxon>BOP clade</taxon>
        <taxon>Oryzoideae</taxon>
        <taxon>Oryzeae</taxon>
        <taxon>Oryzinae</taxon>
        <taxon>Oryza</taxon>
        <taxon>Oryza meyeriana</taxon>
    </lineage>
</organism>
<evidence type="ECO:0000313" key="3">
    <source>
        <dbReference type="Proteomes" id="UP000479710"/>
    </source>
</evidence>